<dbReference type="GO" id="GO:1990904">
    <property type="term" value="C:ribonucleoprotein complex"/>
    <property type="evidence" value="ECO:0007669"/>
    <property type="project" value="UniProtKB-KW"/>
</dbReference>
<dbReference type="Pfam" id="PF00471">
    <property type="entry name" value="Ribosomal_L33"/>
    <property type="match status" value="1"/>
</dbReference>
<dbReference type="InterPro" id="IPR001705">
    <property type="entry name" value="Ribosomal_bL33"/>
</dbReference>
<dbReference type="Proteomes" id="UP000229893">
    <property type="component" value="Unassembled WGS sequence"/>
</dbReference>
<dbReference type="GO" id="GO:0005840">
    <property type="term" value="C:ribosome"/>
    <property type="evidence" value="ECO:0007669"/>
    <property type="project" value="UniProtKB-KW"/>
</dbReference>
<dbReference type="GO" id="GO:0006412">
    <property type="term" value="P:translation"/>
    <property type="evidence" value="ECO:0007669"/>
    <property type="project" value="UniProtKB-UniRule"/>
</dbReference>
<organism evidence="6 7">
    <name type="scientific">Candidatus Liptonbacteria bacterium CG11_big_fil_rev_8_21_14_0_20_35_14</name>
    <dbReference type="NCBI Taxonomy" id="1974634"/>
    <lineage>
        <taxon>Bacteria</taxon>
        <taxon>Candidatus Liptoniibacteriota</taxon>
    </lineage>
</organism>
<protein>
    <recommendedName>
        <fullName evidence="4 5">Large ribosomal subunit protein bL33</fullName>
    </recommendedName>
</protein>
<keyword evidence="3 5" id="KW-0687">Ribonucleoprotein</keyword>
<dbReference type="HAMAP" id="MF_00294">
    <property type="entry name" value="Ribosomal_bL33"/>
    <property type="match status" value="1"/>
</dbReference>
<dbReference type="EMBL" id="PCWO01000029">
    <property type="protein sequence ID" value="PIR04903.1"/>
    <property type="molecule type" value="Genomic_DNA"/>
</dbReference>
<dbReference type="NCBIfam" id="NF001764">
    <property type="entry name" value="PRK00504.1"/>
    <property type="match status" value="1"/>
</dbReference>
<evidence type="ECO:0000256" key="5">
    <source>
        <dbReference type="HAMAP-Rule" id="MF_00294"/>
    </source>
</evidence>
<evidence type="ECO:0000256" key="2">
    <source>
        <dbReference type="ARBA" id="ARBA00022980"/>
    </source>
</evidence>
<comment type="caution">
    <text evidence="6">The sequence shown here is derived from an EMBL/GenBank/DDBJ whole genome shotgun (WGS) entry which is preliminary data.</text>
</comment>
<dbReference type="AlphaFoldDB" id="A0A2H0N7N2"/>
<dbReference type="InterPro" id="IPR038584">
    <property type="entry name" value="Ribosomal_bL33_sf"/>
</dbReference>
<dbReference type="InterPro" id="IPR011332">
    <property type="entry name" value="Ribosomal_zn-bd"/>
</dbReference>
<evidence type="ECO:0000313" key="7">
    <source>
        <dbReference type="Proteomes" id="UP000229893"/>
    </source>
</evidence>
<evidence type="ECO:0000256" key="3">
    <source>
        <dbReference type="ARBA" id="ARBA00023274"/>
    </source>
</evidence>
<dbReference type="GO" id="GO:0005737">
    <property type="term" value="C:cytoplasm"/>
    <property type="evidence" value="ECO:0007669"/>
    <property type="project" value="UniProtKB-ARBA"/>
</dbReference>
<evidence type="ECO:0000256" key="4">
    <source>
        <dbReference type="ARBA" id="ARBA00035176"/>
    </source>
</evidence>
<sequence length="63" mass="7295">MAKKTKSKSKFSEHLTRLKCSSCGSVNYYTRKNRKKFEGKISLKKYCPSTACRVHRVHAEAKK</sequence>
<reference evidence="6 7" key="1">
    <citation type="submission" date="2017-09" db="EMBL/GenBank/DDBJ databases">
        <title>Depth-based differentiation of microbial function through sediment-hosted aquifers and enrichment of novel symbionts in the deep terrestrial subsurface.</title>
        <authorList>
            <person name="Probst A.J."/>
            <person name="Ladd B."/>
            <person name="Jarett J.K."/>
            <person name="Geller-Mcgrath D.E."/>
            <person name="Sieber C.M."/>
            <person name="Emerson J.B."/>
            <person name="Anantharaman K."/>
            <person name="Thomas B.C."/>
            <person name="Malmstrom R."/>
            <person name="Stieglmeier M."/>
            <person name="Klingl A."/>
            <person name="Woyke T."/>
            <person name="Ryan C.M."/>
            <person name="Banfield J.F."/>
        </authorList>
    </citation>
    <scope>NUCLEOTIDE SEQUENCE [LARGE SCALE GENOMIC DNA]</scope>
    <source>
        <strain evidence="6">CG11_big_fil_rev_8_21_14_0_20_35_14</strain>
    </source>
</reference>
<gene>
    <name evidence="5 6" type="primary">rpmG</name>
    <name evidence="6" type="ORF">COV57_01870</name>
</gene>
<comment type="similarity">
    <text evidence="1 5">Belongs to the bacterial ribosomal protein bL33 family.</text>
</comment>
<evidence type="ECO:0000256" key="1">
    <source>
        <dbReference type="ARBA" id="ARBA00007596"/>
    </source>
</evidence>
<dbReference type="SUPFAM" id="SSF57829">
    <property type="entry name" value="Zn-binding ribosomal proteins"/>
    <property type="match status" value="1"/>
</dbReference>
<dbReference type="GO" id="GO:0003735">
    <property type="term" value="F:structural constituent of ribosome"/>
    <property type="evidence" value="ECO:0007669"/>
    <property type="project" value="InterPro"/>
</dbReference>
<accession>A0A2H0N7N2</accession>
<proteinExistence type="inferred from homology"/>
<dbReference type="NCBIfam" id="TIGR01023">
    <property type="entry name" value="rpmG_bact"/>
    <property type="match status" value="1"/>
</dbReference>
<dbReference type="Gene3D" id="2.20.28.120">
    <property type="entry name" value="Ribosomal protein L33"/>
    <property type="match status" value="1"/>
</dbReference>
<name>A0A2H0N7N2_9BACT</name>
<evidence type="ECO:0000313" key="6">
    <source>
        <dbReference type="EMBL" id="PIR04903.1"/>
    </source>
</evidence>
<keyword evidence="2 5" id="KW-0689">Ribosomal protein</keyword>